<dbReference type="EMBL" id="BRYB01006193">
    <property type="protein sequence ID" value="GMI51568.1"/>
    <property type="molecule type" value="Genomic_DNA"/>
</dbReference>
<feature type="binding site" evidence="4">
    <location>
        <position position="429"/>
    </location>
    <ligand>
        <name>S-adenosyl-L-methionine</name>
        <dbReference type="ChEBI" id="CHEBI:59789"/>
    </ligand>
</feature>
<organism evidence="7 8">
    <name type="scientific">Tetraparma gracilis</name>
    <dbReference type="NCBI Taxonomy" id="2962635"/>
    <lineage>
        <taxon>Eukaryota</taxon>
        <taxon>Sar</taxon>
        <taxon>Stramenopiles</taxon>
        <taxon>Ochrophyta</taxon>
        <taxon>Bolidophyceae</taxon>
        <taxon>Parmales</taxon>
        <taxon>Triparmaceae</taxon>
        <taxon>Tetraparma</taxon>
    </lineage>
</organism>
<proteinExistence type="inferred from homology"/>
<comment type="caution">
    <text evidence="7">The sequence shown here is derived from an EMBL/GenBank/DDBJ whole genome shotgun (WGS) entry which is preliminary data.</text>
</comment>
<feature type="region of interest" description="Disordered" evidence="5">
    <location>
        <begin position="29"/>
        <end position="49"/>
    </location>
</feature>
<evidence type="ECO:0000256" key="2">
    <source>
        <dbReference type="ARBA" id="ARBA00022679"/>
    </source>
</evidence>
<feature type="binding site" evidence="4">
    <location>
        <position position="376"/>
    </location>
    <ligand>
        <name>S-adenosyl-L-methionine</name>
        <dbReference type="ChEBI" id="CHEBI:59789"/>
    </ligand>
</feature>
<reference evidence="7 8" key="1">
    <citation type="journal article" date="2023" name="Commun. Biol.">
        <title>Genome analysis of Parmales, the sister group of diatoms, reveals the evolutionary specialization of diatoms from phago-mixotrophs to photoautotrophs.</title>
        <authorList>
            <person name="Ban H."/>
            <person name="Sato S."/>
            <person name="Yoshikawa S."/>
            <person name="Yamada K."/>
            <person name="Nakamura Y."/>
            <person name="Ichinomiya M."/>
            <person name="Sato N."/>
            <person name="Blanc-Mathieu R."/>
            <person name="Endo H."/>
            <person name="Kuwata A."/>
            <person name="Ogata H."/>
        </authorList>
    </citation>
    <scope>NUCLEOTIDE SEQUENCE [LARGE SCALE GENOMIC DNA]</scope>
</reference>
<evidence type="ECO:0000313" key="7">
    <source>
        <dbReference type="EMBL" id="GMI51568.1"/>
    </source>
</evidence>
<evidence type="ECO:0000256" key="4">
    <source>
        <dbReference type="PROSITE-ProRule" id="PRU01024"/>
    </source>
</evidence>
<evidence type="ECO:0000256" key="6">
    <source>
        <dbReference type="SAM" id="SignalP"/>
    </source>
</evidence>
<sequence>MLLLIDPVLLLTSLLLIALLPLPSSTYSASAPRPSPPLPPPASSASSPLQNLQNLNSLQNLQNLNCSHFSTCSGCSSSTPELLPSHTSAASFFSSPSVRSHFLPSAPPFRLLRPSPPASHRSSAKLASSPSHPFLPGCTFGLYAASSHEVRPIPGCEVHHPAINGAAKALGEATRKAGVSSYRHPNSFQGKGKNAGKGRGGARGNLKPGEGQLRYACFVVELSTGKVQLSLVWNARGHKQAQPGLSRLVKELAKKEPELFAGIWVNYNEREGNAILNTKKGSWERVWGGDFIKEPVALSAPPAPPASAPSLHFLPSVFRQGNYAGFNQIALAVAEILSSLPAPPLKVTELYAGVGLLGLTAYANSPASFSYIRCSDANPDNVRCFRKNVASLSAAGHAGAEAAVSYRPLDAAAALAAGECDGSGVVVVDPPRAGLDEEVLEALCGERGGMEDADTLVYVSCGFKALAQDLERMFKSGAGWKVARCEGYVLFPGSDHVETLVVLKKGGAAGGEGRGGGKGGGGRKGRSNKR</sequence>
<evidence type="ECO:0000256" key="1">
    <source>
        <dbReference type="ARBA" id="ARBA00022603"/>
    </source>
</evidence>
<dbReference type="Gene3D" id="2.40.50.1070">
    <property type="match status" value="1"/>
</dbReference>
<keyword evidence="8" id="KW-1185">Reference proteome</keyword>
<feature type="region of interest" description="Disordered" evidence="5">
    <location>
        <begin position="507"/>
        <end position="530"/>
    </location>
</feature>
<dbReference type="Gene3D" id="3.40.50.150">
    <property type="entry name" value="Vaccinia Virus protein VP39"/>
    <property type="match status" value="1"/>
</dbReference>
<feature type="compositionally biased region" description="Gly residues" evidence="5">
    <location>
        <begin position="507"/>
        <end position="520"/>
    </location>
</feature>
<dbReference type="SUPFAM" id="SSF53335">
    <property type="entry name" value="S-adenosyl-L-methionine-dependent methyltransferases"/>
    <property type="match status" value="1"/>
</dbReference>
<feature type="compositionally biased region" description="Pro residues" evidence="5">
    <location>
        <begin position="33"/>
        <end position="42"/>
    </location>
</feature>
<feature type="compositionally biased region" description="Gly residues" evidence="5">
    <location>
        <begin position="193"/>
        <end position="203"/>
    </location>
</feature>
<keyword evidence="3 4" id="KW-0949">S-adenosyl-L-methionine</keyword>
<keyword evidence="2 4" id="KW-0808">Transferase</keyword>
<feature type="active site" description="Nucleophile" evidence="4">
    <location>
        <position position="461"/>
    </location>
</feature>
<dbReference type="PANTHER" id="PTHR47548">
    <property type="entry name" value="BNAA06G32370D PROTEIN"/>
    <property type="match status" value="1"/>
</dbReference>
<keyword evidence="6" id="KW-0732">Signal</keyword>
<feature type="binding site" evidence="4">
    <location>
        <position position="320"/>
    </location>
    <ligand>
        <name>S-adenosyl-L-methionine</name>
        <dbReference type="ChEBI" id="CHEBI:59789"/>
    </ligand>
</feature>
<evidence type="ECO:0000313" key="8">
    <source>
        <dbReference type="Proteomes" id="UP001165060"/>
    </source>
</evidence>
<dbReference type="InterPro" id="IPR029063">
    <property type="entry name" value="SAM-dependent_MTases_sf"/>
</dbReference>
<comment type="similarity">
    <text evidence="4">Belongs to the class I-like SAM-binding methyltransferase superfamily. RNA M5U methyltransferase family.</text>
</comment>
<name>A0ABQ6NAF8_9STRA</name>
<keyword evidence="1 4" id="KW-0489">Methyltransferase</keyword>
<feature type="compositionally biased region" description="Basic residues" evidence="5">
    <location>
        <begin position="521"/>
        <end position="530"/>
    </location>
</feature>
<accession>A0ABQ6NAF8</accession>
<evidence type="ECO:0008006" key="9">
    <source>
        <dbReference type="Google" id="ProtNLM"/>
    </source>
</evidence>
<feature type="chain" id="PRO_5046614431" description="S-adenosyl-L-methionine-dependent methyltransferase" evidence="6">
    <location>
        <begin position="29"/>
        <end position="530"/>
    </location>
</feature>
<dbReference type="PANTHER" id="PTHR47548:SF1">
    <property type="entry name" value="S-ADENOSYL-L-METHIONINE-DEPENDENT METHYLTRANSFERASES SUPERFAMILY PROTEIN"/>
    <property type="match status" value="1"/>
</dbReference>
<feature type="region of interest" description="Disordered" evidence="5">
    <location>
        <begin position="181"/>
        <end position="207"/>
    </location>
</feature>
<dbReference type="InterPro" id="IPR010280">
    <property type="entry name" value="U5_MeTrfase_fam"/>
</dbReference>
<evidence type="ECO:0000256" key="5">
    <source>
        <dbReference type="SAM" id="MobiDB-lite"/>
    </source>
</evidence>
<gene>
    <name evidence="7" type="ORF">TeGR_g2944</name>
</gene>
<dbReference type="InterPro" id="IPR053304">
    <property type="entry name" value="RNA_M5U_MTase"/>
</dbReference>
<feature type="signal peptide" evidence="6">
    <location>
        <begin position="1"/>
        <end position="28"/>
    </location>
</feature>
<dbReference type="Pfam" id="PF05958">
    <property type="entry name" value="tRNA_U5-meth_tr"/>
    <property type="match status" value="1"/>
</dbReference>
<dbReference type="Proteomes" id="UP001165060">
    <property type="component" value="Unassembled WGS sequence"/>
</dbReference>
<dbReference type="PROSITE" id="PS51687">
    <property type="entry name" value="SAM_MT_RNA_M5U"/>
    <property type="match status" value="1"/>
</dbReference>
<protein>
    <recommendedName>
        <fullName evidence="9">S-adenosyl-L-methionine-dependent methyltransferase</fullName>
    </recommendedName>
</protein>
<evidence type="ECO:0000256" key="3">
    <source>
        <dbReference type="ARBA" id="ARBA00022691"/>
    </source>
</evidence>
<feature type="binding site" evidence="4">
    <location>
        <position position="351"/>
    </location>
    <ligand>
        <name>S-adenosyl-L-methionine</name>
        <dbReference type="ChEBI" id="CHEBI:59789"/>
    </ligand>
</feature>